<dbReference type="PANTHER" id="PTHR35809">
    <property type="entry name" value="ARCHAETIDYLSERINE DECARBOXYLASE PROENZYME-RELATED"/>
    <property type="match status" value="1"/>
</dbReference>
<comment type="similarity">
    <text evidence="11">Belongs to the phosphatidylserine decarboxylase family. PSD-A subfamily.</text>
</comment>
<evidence type="ECO:0000256" key="3">
    <source>
        <dbReference type="ARBA" id="ARBA00022793"/>
    </source>
</evidence>
<evidence type="ECO:0000256" key="10">
    <source>
        <dbReference type="ARBA" id="ARBA00023317"/>
    </source>
</evidence>
<feature type="transmembrane region" description="Helical" evidence="12">
    <location>
        <begin position="7"/>
        <end position="27"/>
    </location>
</feature>
<keyword evidence="6 11" id="KW-0865">Zymogen</keyword>
<dbReference type="GO" id="GO:0006646">
    <property type="term" value="P:phosphatidylethanolamine biosynthetic process"/>
    <property type="evidence" value="ECO:0007669"/>
    <property type="project" value="UniProtKB-UniRule"/>
</dbReference>
<dbReference type="RefSeq" id="WP_212188635.1">
    <property type="nucleotide sequence ID" value="NZ_JAGTAR010000004.1"/>
</dbReference>
<comment type="caution">
    <text evidence="13">The sequence shown here is derived from an EMBL/GenBank/DDBJ whole genome shotgun (WGS) entry which is preliminary data.</text>
</comment>
<evidence type="ECO:0000256" key="1">
    <source>
        <dbReference type="ARBA" id="ARBA00022475"/>
    </source>
</evidence>
<accession>A0A941F1N9</accession>
<dbReference type="InterPro" id="IPR003817">
    <property type="entry name" value="PS_Dcarbxylase"/>
</dbReference>
<feature type="modified residue" description="Pyruvic acid (Ser); by autocatalysis" evidence="11">
    <location>
        <position position="186"/>
    </location>
</feature>
<dbReference type="Pfam" id="PF02666">
    <property type="entry name" value="PS_Dcarbxylase"/>
    <property type="match status" value="1"/>
</dbReference>
<feature type="transmembrane region" description="Helical" evidence="12">
    <location>
        <begin position="33"/>
        <end position="52"/>
    </location>
</feature>
<gene>
    <name evidence="11" type="primary">psd</name>
    <name evidence="13" type="ORF">KDU71_04095</name>
</gene>
<evidence type="ECO:0000313" key="13">
    <source>
        <dbReference type="EMBL" id="MBR8534729.1"/>
    </source>
</evidence>
<evidence type="ECO:0000256" key="11">
    <source>
        <dbReference type="HAMAP-Rule" id="MF_00664"/>
    </source>
</evidence>
<keyword evidence="5 11" id="KW-0472">Membrane</keyword>
<reference evidence="13" key="1">
    <citation type="journal article" date="2018" name="Int. J. Syst. Evol. Microbiol.">
        <title>Carboxylicivirga sediminis sp. nov., isolated from coastal sediment.</title>
        <authorList>
            <person name="Wang F.Q."/>
            <person name="Ren L.H."/>
            <person name="Zou R.J."/>
            <person name="Sun Y.Z."/>
            <person name="Liu X.J."/>
            <person name="Jiang F."/>
            <person name="Liu L.J."/>
        </authorList>
    </citation>
    <scope>NUCLEOTIDE SEQUENCE</scope>
    <source>
        <strain evidence="13">JR1</strain>
    </source>
</reference>
<evidence type="ECO:0000256" key="6">
    <source>
        <dbReference type="ARBA" id="ARBA00023145"/>
    </source>
</evidence>
<comment type="cofactor">
    <cofactor evidence="11">
        <name>pyruvate</name>
        <dbReference type="ChEBI" id="CHEBI:15361"/>
    </cofactor>
    <text evidence="11">Binds 1 pyruvoyl group covalently per subunit.</text>
</comment>
<dbReference type="HAMAP" id="MF_00664">
    <property type="entry name" value="PS_decarb_PSD_A"/>
    <property type="match status" value="1"/>
</dbReference>
<comment type="PTM">
    <text evidence="11">Is synthesized initially as an inactive proenzyme. Formation of the active enzyme involves a self-maturation process in which the active site pyruvoyl group is generated from an internal serine residue via an autocatalytic post-translational modification. Two non-identical subunits are generated from the proenzyme in this reaction, and the pyruvate is formed at the N-terminus of the alpha chain, which is derived from the carboxyl end of the proenzyme. The post-translation cleavage follows an unusual pathway, termed non-hydrolytic serinolysis, in which the side chain hydroxyl group of the serine supplies its oxygen atom to form the C-terminus of the beta chain, while the remainder of the serine residue undergoes an oxidative deamination to produce ammonia and the pyruvoyl prosthetic group on the alpha chain.</text>
</comment>
<dbReference type="NCBIfam" id="NF003678">
    <property type="entry name" value="PRK05305.1-2"/>
    <property type="match status" value="1"/>
</dbReference>
<evidence type="ECO:0000256" key="8">
    <source>
        <dbReference type="ARBA" id="ARBA00023239"/>
    </source>
</evidence>
<dbReference type="PANTHER" id="PTHR35809:SF1">
    <property type="entry name" value="ARCHAETIDYLSERINE DECARBOXYLASE PROENZYME-RELATED"/>
    <property type="match status" value="1"/>
</dbReference>
<keyword evidence="8 11" id="KW-0456">Lyase</keyword>
<feature type="chain" id="PRO_5038193413" description="Phosphatidylserine decarboxylase beta chain" evidence="11">
    <location>
        <begin position="1"/>
        <end position="185"/>
    </location>
</feature>
<dbReference type="GO" id="GO:0005886">
    <property type="term" value="C:plasma membrane"/>
    <property type="evidence" value="ECO:0007669"/>
    <property type="project" value="UniProtKB-SubCell"/>
</dbReference>
<evidence type="ECO:0000256" key="5">
    <source>
        <dbReference type="ARBA" id="ARBA00023136"/>
    </source>
</evidence>
<keyword evidence="10 11" id="KW-0670">Pyruvate</keyword>
<dbReference type="EC" id="4.1.1.65" evidence="11"/>
<dbReference type="InterPro" id="IPR033175">
    <property type="entry name" value="PSD-A"/>
</dbReference>
<keyword evidence="12" id="KW-0812">Transmembrane</keyword>
<dbReference type="GO" id="GO:0004609">
    <property type="term" value="F:phosphatidylserine decarboxylase activity"/>
    <property type="evidence" value="ECO:0007669"/>
    <property type="project" value="UniProtKB-UniRule"/>
</dbReference>
<comment type="function">
    <text evidence="11">Catalyzes the formation of phosphatidylethanolamine (PtdEtn) from phosphatidylserine (PtdSer).</text>
</comment>
<name>A0A941F1N9_9BACT</name>
<evidence type="ECO:0000256" key="4">
    <source>
        <dbReference type="ARBA" id="ARBA00023098"/>
    </source>
</evidence>
<organism evidence="13 14">
    <name type="scientific">Carboxylicivirga sediminis</name>
    <dbReference type="NCBI Taxonomy" id="2006564"/>
    <lineage>
        <taxon>Bacteria</taxon>
        <taxon>Pseudomonadati</taxon>
        <taxon>Bacteroidota</taxon>
        <taxon>Bacteroidia</taxon>
        <taxon>Marinilabiliales</taxon>
        <taxon>Marinilabiliaceae</taxon>
        <taxon>Carboxylicivirga</taxon>
    </lineage>
</organism>
<dbReference type="Proteomes" id="UP000679220">
    <property type="component" value="Unassembled WGS sequence"/>
</dbReference>
<comment type="subunit">
    <text evidence="11">Heterodimer of a large membrane-associated beta subunit and a small pyruvoyl-containing alpha subunit.</text>
</comment>
<proteinExistence type="inferred from homology"/>
<keyword evidence="2 11" id="KW-0444">Lipid biosynthesis</keyword>
<keyword evidence="9 11" id="KW-1208">Phospholipid metabolism</keyword>
<sequence>MTIHKEGYGTIIVVLAFLLALNYGIFFLTGVEVTKFTSLASFVVFALVLNFFRNPKREAVVQDGAIIAPADGKVVAIEEVEEDEYLKTKCLQVSIFMSVFNVHINWFPIKGIVKYFRHHNGRFMAAYLPKSSTENERTSVVIENEKGTQILVRQVAGAMARRIVCYAEEEKGIEQGQQMGFIKFGSRVDLYLPVDTRIDVELEQKVTGRQTILGWLK</sequence>
<keyword evidence="12" id="KW-1133">Transmembrane helix</keyword>
<protein>
    <recommendedName>
        <fullName evidence="11">Phosphatidylserine decarboxylase proenzyme</fullName>
        <ecNumber evidence="11">4.1.1.65</ecNumber>
    </recommendedName>
    <component>
        <recommendedName>
            <fullName evidence="11">Phosphatidylserine decarboxylase alpha chain</fullName>
        </recommendedName>
    </component>
    <component>
        <recommendedName>
            <fullName evidence="11">Phosphatidylserine decarboxylase beta chain</fullName>
        </recommendedName>
    </component>
</protein>
<evidence type="ECO:0000256" key="2">
    <source>
        <dbReference type="ARBA" id="ARBA00022516"/>
    </source>
</evidence>
<dbReference type="NCBIfam" id="NF003685">
    <property type="entry name" value="PRK05305.2-5"/>
    <property type="match status" value="1"/>
</dbReference>
<evidence type="ECO:0000313" key="14">
    <source>
        <dbReference type="Proteomes" id="UP000679220"/>
    </source>
</evidence>
<keyword evidence="14" id="KW-1185">Reference proteome</keyword>
<comment type="catalytic activity">
    <reaction evidence="11">
        <text>a 1,2-diacyl-sn-glycero-3-phospho-L-serine + H(+) = a 1,2-diacyl-sn-glycero-3-phosphoethanolamine + CO2</text>
        <dbReference type="Rhea" id="RHEA:20828"/>
        <dbReference type="ChEBI" id="CHEBI:15378"/>
        <dbReference type="ChEBI" id="CHEBI:16526"/>
        <dbReference type="ChEBI" id="CHEBI:57262"/>
        <dbReference type="ChEBI" id="CHEBI:64612"/>
        <dbReference type="EC" id="4.1.1.65"/>
    </reaction>
</comment>
<keyword evidence="7 11" id="KW-0594">Phospholipid biosynthesis</keyword>
<feature type="chain" id="PRO_5038193412" description="Phosphatidylserine decarboxylase alpha chain" evidence="11">
    <location>
        <begin position="186"/>
        <end position="217"/>
    </location>
</feature>
<keyword evidence="1 11" id="KW-1003">Cell membrane</keyword>
<keyword evidence="4 11" id="KW-0443">Lipid metabolism</keyword>
<evidence type="ECO:0000256" key="9">
    <source>
        <dbReference type="ARBA" id="ARBA00023264"/>
    </source>
</evidence>
<comment type="subcellular location">
    <subcellularLocation>
        <location evidence="11">Cell membrane</location>
        <topology evidence="11">Peripheral membrane protein</topology>
    </subcellularLocation>
</comment>
<keyword evidence="3 11" id="KW-0210">Decarboxylase</keyword>
<evidence type="ECO:0000256" key="7">
    <source>
        <dbReference type="ARBA" id="ARBA00023209"/>
    </source>
</evidence>
<dbReference type="EMBL" id="JAGTAR010000004">
    <property type="protein sequence ID" value="MBR8534729.1"/>
    <property type="molecule type" value="Genomic_DNA"/>
</dbReference>
<feature type="active site" description="Schiff-base intermediate with substrate; via pyruvic acid" evidence="11">
    <location>
        <position position="186"/>
    </location>
</feature>
<reference evidence="13" key="2">
    <citation type="submission" date="2021-04" db="EMBL/GenBank/DDBJ databases">
        <authorList>
            <person name="Zhang T."/>
            <person name="Zhang Y."/>
            <person name="Lu D."/>
            <person name="Zuo D."/>
            <person name="Du Z."/>
        </authorList>
    </citation>
    <scope>NUCLEOTIDE SEQUENCE</scope>
    <source>
        <strain evidence="13">JR1</strain>
    </source>
</reference>
<comment type="pathway">
    <text evidence="11">Phospholipid metabolism; phosphatidylethanolamine biosynthesis; phosphatidylethanolamine from CDP-diacylglycerol: step 2/2.</text>
</comment>
<dbReference type="AlphaFoldDB" id="A0A941F1N9"/>
<feature type="site" description="Cleavage (non-hydrolytic); by autocatalysis" evidence="11">
    <location>
        <begin position="185"/>
        <end position="186"/>
    </location>
</feature>
<evidence type="ECO:0000256" key="12">
    <source>
        <dbReference type="SAM" id="Phobius"/>
    </source>
</evidence>